<reference evidence="1" key="1">
    <citation type="journal article" date="2013" name="Genome Biol.">
        <title>Comparative genomics of the core and accessory genomes of 48 Sinorhizobium strains comprising five genospecies.</title>
        <authorList>
            <person name="Sugawara M."/>
            <person name="Epstein B."/>
            <person name="Badgley B.D."/>
            <person name="Unno T."/>
            <person name="Xu L."/>
            <person name="Reese J."/>
            <person name="Gyaneshwar P."/>
            <person name="Denny R."/>
            <person name="Mudge J."/>
            <person name="Bharti A.K."/>
            <person name="Farmer A.D."/>
            <person name="May G.D."/>
            <person name="Woodward J.E."/>
            <person name="Medigue C."/>
            <person name="Vallenet D."/>
            <person name="Lajus A."/>
            <person name="Rouy Z."/>
            <person name="Martinez-Vaz B."/>
            <person name="Tiffin P."/>
            <person name="Young N.D."/>
            <person name="Sadowsky M.J."/>
        </authorList>
    </citation>
    <scope>NUCLEOTIDE SEQUENCE</scope>
    <source>
        <strain evidence="1">M1</strain>
    </source>
</reference>
<dbReference type="AlphaFoldDB" id="A0A6G1WFH3"/>
<protein>
    <submittedName>
        <fullName evidence="1">Uncharacterized protein</fullName>
    </submittedName>
</protein>
<evidence type="ECO:0000313" key="1">
    <source>
        <dbReference type="EMBL" id="MQW68490.1"/>
    </source>
</evidence>
<accession>A0A6G1WFH3</accession>
<proteinExistence type="predicted"/>
<gene>
    <name evidence="1" type="ORF">GHJ91_04690</name>
</gene>
<comment type="caution">
    <text evidence="1">The sequence shown here is derived from an EMBL/GenBank/DDBJ whole genome shotgun (WGS) entry which is preliminary data.</text>
</comment>
<sequence length="65" mass="7117">MGISVPQDRIEAGYWMYLSCAAGNAAGNAVYNSLWLKLSDDEKDALQELIAARYFEIGADGDQDD</sequence>
<name>A0A6G1WFH3_9HYPH</name>
<dbReference type="EMBL" id="WISB01000032">
    <property type="protein sequence ID" value="MQW68490.1"/>
    <property type="molecule type" value="Genomic_DNA"/>
</dbReference>
<organism evidence="1">
    <name type="scientific">Sinorhizobium medicae</name>
    <dbReference type="NCBI Taxonomy" id="110321"/>
    <lineage>
        <taxon>Bacteria</taxon>
        <taxon>Pseudomonadati</taxon>
        <taxon>Pseudomonadota</taxon>
        <taxon>Alphaproteobacteria</taxon>
        <taxon>Hyphomicrobiales</taxon>
        <taxon>Rhizobiaceae</taxon>
        <taxon>Sinorhizobium/Ensifer group</taxon>
        <taxon>Sinorhizobium</taxon>
    </lineage>
</organism>